<sequence>MRPSRSWPLRLCACLLLLCLGAAAQAAEQIRFALGQAWAPPFSLVQDGELRGGLLYELMEQIAREAKAEAVYIPLPPRRVDAALAEGKIDMHCFVSPRWFAKVPPAARWSLPLLALDDVLLAGPTFAGPLKNGQVDLEAARQLSLGVVVDYHYPSLAPWLAKGHLQADEAPTQESVLEKLLRGRTALAVANRYTAVAFNKSLPADKQLRVLQTVDSVSTHCLLAERTQLSAERLLGAVNRVAKSAAWRDTQARYR</sequence>
<reference evidence="2" key="1">
    <citation type="submission" date="2023-01" db="EMBL/GenBank/DDBJ databases">
        <title>Whole genome sequence of Paucibacter sp. S2-9 isolated from pond sediment.</title>
        <authorList>
            <person name="Jung J.Y."/>
        </authorList>
    </citation>
    <scope>NUCLEOTIDE SEQUENCE</scope>
    <source>
        <strain evidence="2">S2-9</strain>
    </source>
</reference>
<feature type="signal peptide" evidence="1">
    <location>
        <begin position="1"/>
        <end position="26"/>
    </location>
</feature>
<organism evidence="2 3">
    <name type="scientific">Paucibacter sediminis</name>
    <dbReference type="NCBI Taxonomy" id="3019553"/>
    <lineage>
        <taxon>Bacteria</taxon>
        <taxon>Pseudomonadati</taxon>
        <taxon>Pseudomonadota</taxon>
        <taxon>Betaproteobacteria</taxon>
        <taxon>Burkholderiales</taxon>
        <taxon>Sphaerotilaceae</taxon>
        <taxon>Roseateles</taxon>
    </lineage>
</organism>
<proteinExistence type="predicted"/>
<dbReference type="PANTHER" id="PTHR35936">
    <property type="entry name" value="MEMBRANE-BOUND LYTIC MUREIN TRANSGLYCOSYLASE F"/>
    <property type="match status" value="1"/>
</dbReference>
<evidence type="ECO:0000256" key="1">
    <source>
        <dbReference type="SAM" id="SignalP"/>
    </source>
</evidence>
<dbReference type="EMBL" id="CP116346">
    <property type="protein sequence ID" value="WIT10433.1"/>
    <property type="molecule type" value="Genomic_DNA"/>
</dbReference>
<keyword evidence="1" id="KW-0732">Signal</keyword>
<evidence type="ECO:0008006" key="4">
    <source>
        <dbReference type="Google" id="ProtNLM"/>
    </source>
</evidence>
<gene>
    <name evidence="2" type="ORF">PFX98_16125</name>
</gene>
<evidence type="ECO:0000313" key="3">
    <source>
        <dbReference type="Proteomes" id="UP001177769"/>
    </source>
</evidence>
<dbReference type="Proteomes" id="UP001177769">
    <property type="component" value="Chromosome"/>
</dbReference>
<name>A0AA95SJW2_9BURK</name>
<dbReference type="KEGG" id="pais:PFX98_16125"/>
<evidence type="ECO:0000313" key="2">
    <source>
        <dbReference type="EMBL" id="WIT10433.1"/>
    </source>
</evidence>
<protein>
    <recommendedName>
        <fullName evidence="4">Transporter substrate-binding domain-containing protein</fullName>
    </recommendedName>
</protein>
<keyword evidence="3" id="KW-1185">Reference proteome</keyword>
<dbReference type="RefSeq" id="WP_285231501.1">
    <property type="nucleotide sequence ID" value="NZ_CP116346.1"/>
</dbReference>
<dbReference type="SUPFAM" id="SSF53850">
    <property type="entry name" value="Periplasmic binding protein-like II"/>
    <property type="match status" value="1"/>
</dbReference>
<dbReference type="PANTHER" id="PTHR35936:SF6">
    <property type="entry name" value="AMINO ACID ABC TRANSPORTER SUBSTRATE-BINDING PAAT FAMILY PROTEIN"/>
    <property type="match status" value="1"/>
</dbReference>
<dbReference type="AlphaFoldDB" id="A0AA95SJW2"/>
<dbReference type="Gene3D" id="3.40.190.10">
    <property type="entry name" value="Periplasmic binding protein-like II"/>
    <property type="match status" value="2"/>
</dbReference>
<feature type="chain" id="PRO_5041726021" description="Transporter substrate-binding domain-containing protein" evidence="1">
    <location>
        <begin position="27"/>
        <end position="255"/>
    </location>
</feature>
<accession>A0AA95SJW2</accession>